<protein>
    <submittedName>
        <fullName evidence="2">Type II secretory pathway, pullulanase PulA and related glycosidases</fullName>
    </submittedName>
</protein>
<dbReference type="AlphaFoldDB" id="A0A0C6FTL9"/>
<dbReference type="PATRIC" id="fig|270351.10.peg.3032"/>
<organism evidence="2 3">
    <name type="scientific">Methylobacterium aquaticum</name>
    <dbReference type="NCBI Taxonomy" id="270351"/>
    <lineage>
        <taxon>Bacteria</taxon>
        <taxon>Pseudomonadati</taxon>
        <taxon>Pseudomonadota</taxon>
        <taxon>Alphaproteobacteria</taxon>
        <taxon>Hyphomicrobiales</taxon>
        <taxon>Methylobacteriaceae</taxon>
        <taxon>Methylobacterium</taxon>
    </lineage>
</organism>
<feature type="region of interest" description="Disordered" evidence="1">
    <location>
        <begin position="1"/>
        <end position="106"/>
    </location>
</feature>
<sequence>MGVQPRGEEAGGLGGRAPGPARPLRGGRRHPGRRPGLHHRRRDRRHRPIARGLDAQDRREISRVAVAVSRRRTGGPVPRAGGCKVSRSVAGPPATRAESGAPVRTASFAGPLVRASLGSRPGTGRREPRA</sequence>
<dbReference type="Proteomes" id="UP000061432">
    <property type="component" value="Chromosome"/>
</dbReference>
<evidence type="ECO:0000313" key="2">
    <source>
        <dbReference type="EMBL" id="BAQ46295.1"/>
    </source>
</evidence>
<name>A0A0C6FTL9_9HYPH</name>
<keyword evidence="2" id="KW-0378">Hydrolase</keyword>
<dbReference type="GO" id="GO:0016798">
    <property type="term" value="F:hydrolase activity, acting on glycosyl bonds"/>
    <property type="evidence" value="ECO:0007669"/>
    <property type="project" value="UniProtKB-KW"/>
</dbReference>
<keyword evidence="2" id="KW-0326">Glycosidase</keyword>
<reference evidence="2 3" key="1">
    <citation type="journal article" date="2015" name="Genome Announc.">
        <title>Complete Genome Sequence of Methylobacterium aquaticum Strain 22A, Isolated from Racomitrium japonicum Moss.</title>
        <authorList>
            <person name="Tani A."/>
            <person name="Ogura Y."/>
            <person name="Hayashi T."/>
            <person name="Kimbara K."/>
        </authorList>
    </citation>
    <scope>NUCLEOTIDE SEQUENCE [LARGE SCALE GENOMIC DNA]</scope>
    <source>
        <strain evidence="2 3">MA-22A</strain>
    </source>
</reference>
<accession>A0A0C6FTL9</accession>
<gene>
    <name evidence="2" type="primary">pulA</name>
    <name evidence="2" type="ORF">Maq22A_c15740</name>
</gene>
<evidence type="ECO:0000256" key="1">
    <source>
        <dbReference type="SAM" id="MobiDB-lite"/>
    </source>
</evidence>
<reference evidence="3" key="2">
    <citation type="submission" date="2015-01" db="EMBL/GenBank/DDBJ databases">
        <title>Complete genome sequence of Methylobacterium aquaticum strain 22A.</title>
        <authorList>
            <person name="Tani A."/>
            <person name="Ogura Y."/>
            <person name="Hayashi T."/>
        </authorList>
    </citation>
    <scope>NUCLEOTIDE SEQUENCE [LARGE SCALE GENOMIC DNA]</scope>
    <source>
        <strain evidence="3">MA-22A</strain>
    </source>
</reference>
<feature type="compositionally biased region" description="Basic residues" evidence="1">
    <location>
        <begin position="25"/>
        <end position="49"/>
    </location>
</feature>
<proteinExistence type="predicted"/>
<dbReference type="KEGG" id="maqu:Maq22A_c15740"/>
<dbReference type="EMBL" id="AP014704">
    <property type="protein sequence ID" value="BAQ46295.1"/>
    <property type="molecule type" value="Genomic_DNA"/>
</dbReference>
<evidence type="ECO:0000313" key="3">
    <source>
        <dbReference type="Proteomes" id="UP000061432"/>
    </source>
</evidence>